<dbReference type="InterPro" id="IPR019410">
    <property type="entry name" value="Methyltransf_16"/>
</dbReference>
<feature type="compositionally biased region" description="Low complexity" evidence="1">
    <location>
        <begin position="300"/>
        <end position="317"/>
    </location>
</feature>
<evidence type="ECO:0000313" key="3">
    <source>
        <dbReference type="Proteomes" id="UP000734854"/>
    </source>
</evidence>
<evidence type="ECO:0000313" key="2">
    <source>
        <dbReference type="EMBL" id="KAG6490758.1"/>
    </source>
</evidence>
<evidence type="ECO:0008006" key="4">
    <source>
        <dbReference type="Google" id="ProtNLM"/>
    </source>
</evidence>
<protein>
    <recommendedName>
        <fullName evidence="4">S-adenosyl-L-methionine-dependent methyltransferase superfamily protein</fullName>
    </recommendedName>
</protein>
<dbReference type="Proteomes" id="UP000734854">
    <property type="component" value="Unassembled WGS sequence"/>
</dbReference>
<name>A0A8J5KV52_ZINOF</name>
<proteinExistence type="predicted"/>
<feature type="region of interest" description="Disordered" evidence="1">
    <location>
        <begin position="300"/>
        <end position="323"/>
    </location>
</feature>
<accession>A0A8J5KV52</accession>
<reference evidence="2 3" key="1">
    <citation type="submission" date="2020-08" db="EMBL/GenBank/DDBJ databases">
        <title>Plant Genome Project.</title>
        <authorList>
            <person name="Zhang R.-G."/>
        </authorList>
    </citation>
    <scope>NUCLEOTIDE SEQUENCE [LARGE SCALE GENOMIC DNA]</scope>
    <source>
        <tissue evidence="2">Rhizome</tissue>
    </source>
</reference>
<dbReference type="PANTHER" id="PTHR14614:SF132">
    <property type="entry name" value="PROTEIN-LYSINE METHYLTRANSFERASE C42C1.13"/>
    <property type="match status" value="1"/>
</dbReference>
<sequence length="350" mass="38784">MEIINQPPVVARLVVPSHGHALWKDQKPSPPTISGIPEHVQPHRKLKPDVATEPRNRLMSRFHQPLRLLQQAVIFTHPKGKRRRGKLQIRSQGLSFQIWPAVSSLVTLLDFCPSALLPHVLPNLRFNVDANSDSVAARGGSVDVRQLRWGEDEDAAAFLVDGRPAFDAVLASDVVYYDHLIDPLLRTLRALVKGELVFVMAHPKRWKNRDAVFFRKARKLNEGDWNEDMPRTTFVENNVAFIISIYGSKSDDWDKISAILVSCGGYPHSTQLNGSSGPLPLIGGFFSSFGSVANPRTRCSSSASAASRHSSSPPRTTDTNRGAGWGFDVVAQKKIFFLVLTLLADDDTGR</sequence>
<evidence type="ECO:0000256" key="1">
    <source>
        <dbReference type="SAM" id="MobiDB-lite"/>
    </source>
</evidence>
<organism evidence="2 3">
    <name type="scientific">Zingiber officinale</name>
    <name type="common">Ginger</name>
    <name type="synonym">Amomum zingiber</name>
    <dbReference type="NCBI Taxonomy" id="94328"/>
    <lineage>
        <taxon>Eukaryota</taxon>
        <taxon>Viridiplantae</taxon>
        <taxon>Streptophyta</taxon>
        <taxon>Embryophyta</taxon>
        <taxon>Tracheophyta</taxon>
        <taxon>Spermatophyta</taxon>
        <taxon>Magnoliopsida</taxon>
        <taxon>Liliopsida</taxon>
        <taxon>Zingiberales</taxon>
        <taxon>Zingiberaceae</taxon>
        <taxon>Zingiber</taxon>
    </lineage>
</organism>
<dbReference type="AlphaFoldDB" id="A0A8J5KV52"/>
<dbReference type="PANTHER" id="PTHR14614">
    <property type="entry name" value="HEPATOCELLULAR CARCINOMA-ASSOCIATED ANTIGEN"/>
    <property type="match status" value="1"/>
</dbReference>
<dbReference type="EMBL" id="JACMSC010000014">
    <property type="protein sequence ID" value="KAG6490758.1"/>
    <property type="molecule type" value="Genomic_DNA"/>
</dbReference>
<comment type="caution">
    <text evidence="2">The sequence shown here is derived from an EMBL/GenBank/DDBJ whole genome shotgun (WGS) entry which is preliminary data.</text>
</comment>
<keyword evidence="3" id="KW-1185">Reference proteome</keyword>
<dbReference type="InterPro" id="IPR029063">
    <property type="entry name" value="SAM-dependent_MTases_sf"/>
</dbReference>
<feature type="region of interest" description="Disordered" evidence="1">
    <location>
        <begin position="24"/>
        <end position="46"/>
    </location>
</feature>
<dbReference type="Gene3D" id="3.40.50.150">
    <property type="entry name" value="Vaccinia Virus protein VP39"/>
    <property type="match status" value="1"/>
</dbReference>
<gene>
    <name evidence="2" type="ORF">ZIOFF_052068</name>
</gene>
<dbReference type="Pfam" id="PF10294">
    <property type="entry name" value="Methyltransf_16"/>
    <property type="match status" value="1"/>
</dbReference>